<name>A0A382D9G3_9ZZZZ</name>
<dbReference type="InterPro" id="IPR029055">
    <property type="entry name" value="Ntn_hydrolases_N"/>
</dbReference>
<protein>
    <recommendedName>
        <fullName evidence="1">Peptidase C45 hydrolase domain-containing protein</fullName>
    </recommendedName>
</protein>
<evidence type="ECO:0000259" key="1">
    <source>
        <dbReference type="Pfam" id="PF03417"/>
    </source>
</evidence>
<evidence type="ECO:0000313" key="2">
    <source>
        <dbReference type="EMBL" id="SVB34672.1"/>
    </source>
</evidence>
<dbReference type="InterPro" id="IPR005079">
    <property type="entry name" value="Peptidase_C45_hydrolase"/>
</dbReference>
<dbReference type="InterPro" id="IPR047794">
    <property type="entry name" value="C45_proenzyme-like"/>
</dbReference>
<dbReference type="Gene3D" id="3.60.60.10">
    <property type="entry name" value="Penicillin V Acylase, Chain A"/>
    <property type="match status" value="1"/>
</dbReference>
<dbReference type="NCBIfam" id="NF040521">
    <property type="entry name" value="C45_proenzyme"/>
    <property type="match status" value="1"/>
</dbReference>
<proteinExistence type="predicted"/>
<dbReference type="SUPFAM" id="SSF56235">
    <property type="entry name" value="N-terminal nucleophile aminohydrolases (Ntn hydrolases)"/>
    <property type="match status" value="1"/>
</dbReference>
<gene>
    <name evidence="2" type="ORF">METZ01_LOCUS187526</name>
</gene>
<feature type="domain" description="Peptidase C45 hydrolase" evidence="1">
    <location>
        <begin position="83"/>
        <end position="252"/>
    </location>
</feature>
<organism evidence="2">
    <name type="scientific">marine metagenome</name>
    <dbReference type="NCBI Taxonomy" id="408172"/>
    <lineage>
        <taxon>unclassified sequences</taxon>
        <taxon>metagenomes</taxon>
        <taxon>ecological metagenomes</taxon>
    </lineage>
</organism>
<dbReference type="Pfam" id="PF03417">
    <property type="entry name" value="AAT"/>
    <property type="match status" value="1"/>
</dbReference>
<reference evidence="2" key="1">
    <citation type="submission" date="2018-05" db="EMBL/GenBank/DDBJ databases">
        <authorList>
            <person name="Lanie J.A."/>
            <person name="Ng W.-L."/>
            <person name="Kazmierczak K.M."/>
            <person name="Andrzejewski T.M."/>
            <person name="Davidsen T.M."/>
            <person name="Wayne K.J."/>
            <person name="Tettelin H."/>
            <person name="Glass J.I."/>
            <person name="Rusch D."/>
            <person name="Podicherti R."/>
            <person name="Tsui H.-C.T."/>
            <person name="Winkler M.E."/>
        </authorList>
    </citation>
    <scope>NUCLEOTIDE SEQUENCE</scope>
</reference>
<accession>A0A382D9G3</accession>
<dbReference type="AlphaFoldDB" id="A0A382D9G3"/>
<dbReference type="EMBL" id="UINC01038129">
    <property type="protein sequence ID" value="SVB34672.1"/>
    <property type="molecule type" value="Genomic_DNA"/>
</dbReference>
<sequence>MSSALEQLAETGGGSVDDLIHRSQPEINRWIAQWEGIFPPGVLECRGIAEGLGWSWEKYATALCHHRLSGDLPQCTLVGRRDEGRPLFGKTDDIGLHQLGLNVMEISRPDVGHAHLHFHFGGTPWTVAGANAAGLMMGMTGIPGPMRDEDGLFSLMGLHTVLPACASVDEAISHLDPLPLNAYGFSLMLADRGGDFALVEKTGAGMTVIRADDKPLVHTNHILDDVFAAQNPQQSEPILSNGQRRYDTAKKRAADGVSVDSILADRSPQGAICQQGEAGLHTDFALLFDAVNDRLSLWAGYPGVVAPEIIDVGALLG</sequence>